<dbReference type="Pfam" id="PF24664">
    <property type="entry name" value="Monjiviricetes_fusion"/>
    <property type="match status" value="1"/>
</dbReference>
<evidence type="ECO:0000256" key="1">
    <source>
        <dbReference type="SAM" id="MobiDB-lite"/>
    </source>
</evidence>
<feature type="region of interest" description="Disordered" evidence="1">
    <location>
        <begin position="134"/>
        <end position="184"/>
    </location>
</feature>
<name>F4X4P4_ACREC</name>
<evidence type="ECO:0000313" key="2">
    <source>
        <dbReference type="EMBL" id="EGI58576.1"/>
    </source>
</evidence>
<dbReference type="AlphaFoldDB" id="F4X4P4"/>
<dbReference type="Proteomes" id="UP000007755">
    <property type="component" value="Unassembled WGS sequence"/>
</dbReference>
<gene>
    <name evidence="2" type="ORF">G5I_13313</name>
</gene>
<accession>F4X4P4</accession>
<organism evidence="3">
    <name type="scientific">Acromyrmex echinatior</name>
    <name type="common">Panamanian leafcutter ant</name>
    <name type="synonym">Acromyrmex octospinosus echinatior</name>
    <dbReference type="NCBI Taxonomy" id="103372"/>
    <lineage>
        <taxon>Eukaryota</taxon>
        <taxon>Metazoa</taxon>
        <taxon>Ecdysozoa</taxon>
        <taxon>Arthropoda</taxon>
        <taxon>Hexapoda</taxon>
        <taxon>Insecta</taxon>
        <taxon>Pterygota</taxon>
        <taxon>Neoptera</taxon>
        <taxon>Endopterygota</taxon>
        <taxon>Hymenoptera</taxon>
        <taxon>Apocrita</taxon>
        <taxon>Aculeata</taxon>
        <taxon>Formicoidea</taxon>
        <taxon>Formicidae</taxon>
        <taxon>Myrmicinae</taxon>
        <taxon>Acromyrmex</taxon>
    </lineage>
</organism>
<proteinExistence type="predicted"/>
<reference evidence="2" key="1">
    <citation type="submission" date="2011-02" db="EMBL/GenBank/DDBJ databases">
        <title>The genome of the leaf-cutting ant Acromyrmex echinatior suggests key adaptations to social evolution and fungus farming.</title>
        <authorList>
            <person name="Nygaard S."/>
            <person name="Zhang G."/>
        </authorList>
    </citation>
    <scope>NUCLEOTIDE SEQUENCE</scope>
</reference>
<protein>
    <submittedName>
        <fullName evidence="2">Uncharacterized protein</fullName>
    </submittedName>
</protein>
<feature type="compositionally biased region" description="Basic and acidic residues" evidence="1">
    <location>
        <begin position="134"/>
        <end position="151"/>
    </location>
</feature>
<feature type="compositionally biased region" description="Polar residues" evidence="1">
    <location>
        <begin position="153"/>
        <end position="166"/>
    </location>
</feature>
<dbReference type="InParanoid" id="F4X4P4"/>
<sequence length="213" mass="23021">MTADNCKRIHETRSMDLGGKEGYIVGLKSNSTSSRSITLAGHAAADGRCSGTQYSDPYGTWDSVVVQATVKITLRDFEASIRRSSDEIVLPSGLHCKVATGTCLDMDGGETFWSTVPPDNCHFSHYDVLYEGKATEPPGKDVSKNQRERETPPLTTTKCPPQNLSTPEARHPSPTALVPNENTSGKPVQLCHVHGTYKTCPEISPGESQLSLS</sequence>
<keyword evidence="3" id="KW-1185">Reference proteome</keyword>
<evidence type="ECO:0000313" key="3">
    <source>
        <dbReference type="Proteomes" id="UP000007755"/>
    </source>
</evidence>
<dbReference type="EMBL" id="GL888671">
    <property type="protein sequence ID" value="EGI58576.1"/>
    <property type="molecule type" value="Genomic_DNA"/>
</dbReference>